<accession>A0A8H7TJY2</accession>
<evidence type="ECO:0000313" key="2">
    <source>
        <dbReference type="EMBL" id="KAG4420781.1"/>
    </source>
</evidence>
<name>A0A8H7TJY2_9HELO</name>
<keyword evidence="3" id="KW-1185">Reference proteome</keyword>
<organism evidence="2 3">
    <name type="scientific">Cadophora malorum</name>
    <dbReference type="NCBI Taxonomy" id="108018"/>
    <lineage>
        <taxon>Eukaryota</taxon>
        <taxon>Fungi</taxon>
        <taxon>Dikarya</taxon>
        <taxon>Ascomycota</taxon>
        <taxon>Pezizomycotina</taxon>
        <taxon>Leotiomycetes</taxon>
        <taxon>Helotiales</taxon>
        <taxon>Ploettnerulaceae</taxon>
        <taxon>Cadophora</taxon>
    </lineage>
</organism>
<dbReference type="Proteomes" id="UP000664132">
    <property type="component" value="Unassembled WGS sequence"/>
</dbReference>
<feature type="compositionally biased region" description="Polar residues" evidence="1">
    <location>
        <begin position="111"/>
        <end position="121"/>
    </location>
</feature>
<comment type="caution">
    <text evidence="2">The sequence shown here is derived from an EMBL/GenBank/DDBJ whole genome shotgun (WGS) entry which is preliminary data.</text>
</comment>
<proteinExistence type="predicted"/>
<protein>
    <submittedName>
        <fullName evidence="2">Uncharacterized protein</fullName>
    </submittedName>
</protein>
<evidence type="ECO:0000256" key="1">
    <source>
        <dbReference type="SAM" id="MobiDB-lite"/>
    </source>
</evidence>
<reference evidence="2" key="1">
    <citation type="submission" date="2021-02" db="EMBL/GenBank/DDBJ databases">
        <title>Genome sequence Cadophora malorum strain M34.</title>
        <authorList>
            <person name="Stefanovic E."/>
            <person name="Vu D."/>
            <person name="Scully C."/>
            <person name="Dijksterhuis J."/>
            <person name="Roader J."/>
            <person name="Houbraken J."/>
        </authorList>
    </citation>
    <scope>NUCLEOTIDE SEQUENCE</scope>
    <source>
        <strain evidence="2">M34</strain>
    </source>
</reference>
<feature type="region of interest" description="Disordered" evidence="1">
    <location>
        <begin position="1"/>
        <end position="124"/>
    </location>
</feature>
<gene>
    <name evidence="2" type="ORF">IFR04_006061</name>
</gene>
<dbReference type="EMBL" id="JAFJYH010000077">
    <property type="protein sequence ID" value="KAG4420781.1"/>
    <property type="molecule type" value="Genomic_DNA"/>
</dbReference>
<sequence length="479" mass="53144">MSPPTNANSTNSEASQPTGPRTSGRARAAPKRIFEDATSAAKENDLLSSPPSSRRAKSRKMNGKLTFNEQDSMMIAPQGDERVQRPDTLSADLGNTRSGGSGGFGNTKSTASDGFGNTKSSAVYGGGNTPSDGYIAHASEQGNSAHHSEAGDVDYMASPRTNAAEIAVDSEYEPESDFDFEEEDDEMNEDLHLGDDHVDIEPTEDVVDVPVIDVYDNCEHLDDARVTPEELDECKKVNREVFYHFFKVNKDKCIELTEGSFLALDHKERPMSRGSFFASIRTDPGRLADFFVAHMPDDAHVAYAKGKELTLQDIKAIRNSGSRERRKIVYAGALICERDPDQSNVYGGSTPRADGARRMKTHFEQIQSSARRRQVNALYTAARIDGVETNFRVLFALEPETPEFYLIWAEGLLVIPYLNSYQFQGSYNQWHNQASYDWVMELRARHPGKDNFPNLGNFKDIIQRPVSYVKNKAEAGNAA</sequence>
<feature type="compositionally biased region" description="Polar residues" evidence="1">
    <location>
        <begin position="1"/>
        <end position="21"/>
    </location>
</feature>
<evidence type="ECO:0000313" key="3">
    <source>
        <dbReference type="Proteomes" id="UP000664132"/>
    </source>
</evidence>
<dbReference type="AlphaFoldDB" id="A0A8H7TJY2"/>